<accession>A0AAN6XYS3</accession>
<dbReference type="Pfam" id="PF24738">
    <property type="entry name" value="DUF7689"/>
    <property type="match status" value="1"/>
</dbReference>
<dbReference type="Proteomes" id="UP001301769">
    <property type="component" value="Unassembled WGS sequence"/>
</dbReference>
<feature type="domain" description="DUF7689" evidence="2">
    <location>
        <begin position="39"/>
        <end position="154"/>
    </location>
</feature>
<feature type="region of interest" description="Disordered" evidence="1">
    <location>
        <begin position="299"/>
        <end position="360"/>
    </location>
</feature>
<feature type="compositionally biased region" description="Low complexity" evidence="1">
    <location>
        <begin position="331"/>
        <end position="346"/>
    </location>
</feature>
<dbReference type="AlphaFoldDB" id="A0AAN6XYS3"/>
<sequence length="360" mass="40579">MPRSSRSGQRELSRFERDIIADHANAAEDATNFDVQWETQSYPCNCIAWAIGVQNRQITPQTMAQLNWEYNKAGYFDVADDSYFAVGDVEVYPGSSGERVHAHQIIDTPEGREGVWASSKMGAGPVIEHPRDMLDSPKRNRPDRYVYGHIRRWFRTNPEKHAAFLAENFKTTSTGRTIPKTESEKQADKEAARRQSTRETQREPSPHRTVSGREWTDAEQYSYGYKTKSGRSHRSSRYYDDDRYGESLYGGKDYDRSEATYQPAKPEGQQVPQEAKGPKKAKTKGCYRLLCCWGRGKQKQQGQKTSQAPQTTQAPHAPDAREATKAPEAPKPAQAPQATKTPQAPQGQKDAKAPQAPQKP</sequence>
<evidence type="ECO:0000313" key="4">
    <source>
        <dbReference type="Proteomes" id="UP001301769"/>
    </source>
</evidence>
<protein>
    <recommendedName>
        <fullName evidence="2">DUF7689 domain-containing protein</fullName>
    </recommendedName>
</protein>
<dbReference type="EMBL" id="MU858206">
    <property type="protein sequence ID" value="KAK4209419.1"/>
    <property type="molecule type" value="Genomic_DNA"/>
</dbReference>
<reference evidence="3" key="1">
    <citation type="journal article" date="2023" name="Mol. Phylogenet. Evol.">
        <title>Genome-scale phylogeny and comparative genomics of the fungal order Sordariales.</title>
        <authorList>
            <person name="Hensen N."/>
            <person name="Bonometti L."/>
            <person name="Westerberg I."/>
            <person name="Brannstrom I.O."/>
            <person name="Guillou S."/>
            <person name="Cros-Aarteil S."/>
            <person name="Calhoun S."/>
            <person name="Haridas S."/>
            <person name="Kuo A."/>
            <person name="Mondo S."/>
            <person name="Pangilinan J."/>
            <person name="Riley R."/>
            <person name="LaButti K."/>
            <person name="Andreopoulos B."/>
            <person name="Lipzen A."/>
            <person name="Chen C."/>
            <person name="Yan M."/>
            <person name="Daum C."/>
            <person name="Ng V."/>
            <person name="Clum A."/>
            <person name="Steindorff A."/>
            <person name="Ohm R.A."/>
            <person name="Martin F."/>
            <person name="Silar P."/>
            <person name="Natvig D.O."/>
            <person name="Lalanne C."/>
            <person name="Gautier V."/>
            <person name="Ament-Velasquez S.L."/>
            <person name="Kruys A."/>
            <person name="Hutchinson M.I."/>
            <person name="Powell A.J."/>
            <person name="Barry K."/>
            <person name="Miller A.N."/>
            <person name="Grigoriev I.V."/>
            <person name="Debuchy R."/>
            <person name="Gladieux P."/>
            <person name="Hiltunen Thoren M."/>
            <person name="Johannesson H."/>
        </authorList>
    </citation>
    <scope>NUCLEOTIDE SEQUENCE</scope>
    <source>
        <strain evidence="3">PSN293</strain>
    </source>
</reference>
<organism evidence="3 4">
    <name type="scientific">Rhypophila decipiens</name>
    <dbReference type="NCBI Taxonomy" id="261697"/>
    <lineage>
        <taxon>Eukaryota</taxon>
        <taxon>Fungi</taxon>
        <taxon>Dikarya</taxon>
        <taxon>Ascomycota</taxon>
        <taxon>Pezizomycotina</taxon>
        <taxon>Sordariomycetes</taxon>
        <taxon>Sordariomycetidae</taxon>
        <taxon>Sordariales</taxon>
        <taxon>Naviculisporaceae</taxon>
        <taxon>Rhypophila</taxon>
    </lineage>
</organism>
<feature type="region of interest" description="Disordered" evidence="1">
    <location>
        <begin position="166"/>
        <end position="280"/>
    </location>
</feature>
<evidence type="ECO:0000256" key="1">
    <source>
        <dbReference type="SAM" id="MobiDB-lite"/>
    </source>
</evidence>
<feature type="compositionally biased region" description="Polar residues" evidence="1">
    <location>
        <begin position="305"/>
        <end position="314"/>
    </location>
</feature>
<name>A0AAN6XYS3_9PEZI</name>
<comment type="caution">
    <text evidence="3">The sequence shown here is derived from an EMBL/GenBank/DDBJ whole genome shotgun (WGS) entry which is preliminary data.</text>
</comment>
<gene>
    <name evidence="3" type="ORF">QBC37DRAFT_378100</name>
</gene>
<evidence type="ECO:0000313" key="3">
    <source>
        <dbReference type="EMBL" id="KAK4209419.1"/>
    </source>
</evidence>
<feature type="compositionally biased region" description="Basic and acidic residues" evidence="1">
    <location>
        <begin position="179"/>
        <end position="206"/>
    </location>
</feature>
<reference evidence="3" key="2">
    <citation type="submission" date="2023-05" db="EMBL/GenBank/DDBJ databases">
        <authorList>
            <consortium name="Lawrence Berkeley National Laboratory"/>
            <person name="Steindorff A."/>
            <person name="Hensen N."/>
            <person name="Bonometti L."/>
            <person name="Westerberg I."/>
            <person name="Brannstrom I.O."/>
            <person name="Guillou S."/>
            <person name="Cros-Aarteil S."/>
            <person name="Calhoun S."/>
            <person name="Haridas S."/>
            <person name="Kuo A."/>
            <person name="Mondo S."/>
            <person name="Pangilinan J."/>
            <person name="Riley R."/>
            <person name="Labutti K."/>
            <person name="Andreopoulos B."/>
            <person name="Lipzen A."/>
            <person name="Chen C."/>
            <person name="Yanf M."/>
            <person name="Daum C."/>
            <person name="Ng V."/>
            <person name="Clum A."/>
            <person name="Ohm R."/>
            <person name="Martin F."/>
            <person name="Silar P."/>
            <person name="Natvig D."/>
            <person name="Lalanne C."/>
            <person name="Gautier V."/>
            <person name="Ament-Velasquez S.L."/>
            <person name="Kruys A."/>
            <person name="Hutchinson M.I."/>
            <person name="Powell A.J."/>
            <person name="Barry K."/>
            <person name="Miller A.N."/>
            <person name="Grigoriev I.V."/>
            <person name="Debuchy R."/>
            <person name="Gladieux P."/>
            <person name="Thoren M.H."/>
            <person name="Johannesson H."/>
        </authorList>
    </citation>
    <scope>NUCLEOTIDE SEQUENCE</scope>
    <source>
        <strain evidence="3">PSN293</strain>
    </source>
</reference>
<evidence type="ECO:0000259" key="2">
    <source>
        <dbReference type="Pfam" id="PF24738"/>
    </source>
</evidence>
<dbReference type="InterPro" id="IPR056106">
    <property type="entry name" value="DUF7689"/>
</dbReference>
<proteinExistence type="predicted"/>
<keyword evidence="4" id="KW-1185">Reference proteome</keyword>